<proteinExistence type="predicted"/>
<evidence type="ECO:0000313" key="3">
    <source>
        <dbReference type="Proteomes" id="UP000800040"/>
    </source>
</evidence>
<feature type="chain" id="PRO_5025664064" description="Secreted protein" evidence="1">
    <location>
        <begin position="31"/>
        <end position="91"/>
    </location>
</feature>
<accession>A0A6A5KHX3</accession>
<feature type="signal peptide" evidence="1">
    <location>
        <begin position="1"/>
        <end position="30"/>
    </location>
</feature>
<reference evidence="2" key="1">
    <citation type="submission" date="2020-01" db="EMBL/GenBank/DDBJ databases">
        <authorList>
            <consortium name="DOE Joint Genome Institute"/>
            <person name="Haridas S."/>
            <person name="Albert R."/>
            <person name="Binder M."/>
            <person name="Bloem J."/>
            <person name="Labutti K."/>
            <person name="Salamov A."/>
            <person name="Andreopoulos B."/>
            <person name="Baker S.E."/>
            <person name="Barry K."/>
            <person name="Bills G."/>
            <person name="Bluhm B.H."/>
            <person name="Cannon C."/>
            <person name="Castanera R."/>
            <person name="Culley D.E."/>
            <person name="Daum C."/>
            <person name="Ezra D."/>
            <person name="Gonzalez J.B."/>
            <person name="Henrissat B."/>
            <person name="Kuo A."/>
            <person name="Liang C."/>
            <person name="Lipzen A."/>
            <person name="Lutzoni F."/>
            <person name="Magnuson J."/>
            <person name="Mondo S."/>
            <person name="Nolan M."/>
            <person name="Ohm R."/>
            <person name="Pangilinan J."/>
            <person name="Park H.-J."/>
            <person name="Ramirez L."/>
            <person name="Alfaro M."/>
            <person name="Sun H."/>
            <person name="Tritt A."/>
            <person name="Yoshinaga Y."/>
            <person name="Zwiers L.-H."/>
            <person name="Turgeon B.G."/>
            <person name="Goodwin S.B."/>
            <person name="Spatafora J.W."/>
            <person name="Crous P.W."/>
            <person name="Grigoriev I.V."/>
        </authorList>
    </citation>
    <scope>NUCLEOTIDE SEQUENCE</scope>
    <source>
        <strain evidence="2">P77</strain>
    </source>
</reference>
<dbReference type="AlphaFoldDB" id="A0A6A5KHX3"/>
<name>A0A6A5KHX3_9PLEO</name>
<evidence type="ECO:0000313" key="2">
    <source>
        <dbReference type="EMBL" id="KAF1834064.1"/>
    </source>
</evidence>
<dbReference type="EMBL" id="ML975308">
    <property type="protein sequence ID" value="KAF1834064.1"/>
    <property type="molecule type" value="Genomic_DNA"/>
</dbReference>
<organism evidence="2 3">
    <name type="scientific">Decorospora gaudefroyi</name>
    <dbReference type="NCBI Taxonomy" id="184978"/>
    <lineage>
        <taxon>Eukaryota</taxon>
        <taxon>Fungi</taxon>
        <taxon>Dikarya</taxon>
        <taxon>Ascomycota</taxon>
        <taxon>Pezizomycotina</taxon>
        <taxon>Dothideomycetes</taxon>
        <taxon>Pleosporomycetidae</taxon>
        <taxon>Pleosporales</taxon>
        <taxon>Pleosporineae</taxon>
        <taxon>Pleosporaceae</taxon>
        <taxon>Decorospora</taxon>
    </lineage>
</organism>
<keyword evidence="1" id="KW-0732">Signal</keyword>
<gene>
    <name evidence="2" type="ORF">BDW02DRAFT_569463</name>
</gene>
<dbReference type="Proteomes" id="UP000800040">
    <property type="component" value="Unassembled WGS sequence"/>
</dbReference>
<evidence type="ECO:0000256" key="1">
    <source>
        <dbReference type="SAM" id="SignalP"/>
    </source>
</evidence>
<evidence type="ECO:0008006" key="4">
    <source>
        <dbReference type="Google" id="ProtNLM"/>
    </source>
</evidence>
<protein>
    <recommendedName>
        <fullName evidence="4">Secreted protein</fullName>
    </recommendedName>
</protein>
<sequence length="91" mass="10449">MQSGRGCRCCCVALRCLEFVWVMSLSDSWATTVCTIVRAQTSMFSLRTFMTGWPQARRGIRTQARLVYRCEIFQLPADYSISRSMSRDFGC</sequence>
<keyword evidence="3" id="KW-1185">Reference proteome</keyword>